<dbReference type="InterPro" id="IPR039708">
    <property type="entry name" value="MT1774/Rv1733c-like"/>
</dbReference>
<accession>A0ABW2W326</accession>
<keyword evidence="3" id="KW-1185">Reference proteome</keyword>
<keyword evidence="1" id="KW-0812">Transmembrane</keyword>
<gene>
    <name evidence="2" type="ORF">ACFQZ6_03875</name>
</gene>
<organism evidence="2 3">
    <name type="scientific">Streptomyces flavalbus</name>
    <dbReference type="NCBI Taxonomy" id="2665155"/>
    <lineage>
        <taxon>Bacteria</taxon>
        <taxon>Bacillati</taxon>
        <taxon>Actinomycetota</taxon>
        <taxon>Actinomycetes</taxon>
        <taxon>Kitasatosporales</taxon>
        <taxon>Streptomycetaceae</taxon>
        <taxon>Streptomyces</taxon>
    </lineage>
</organism>
<name>A0ABW2W326_9ACTN</name>
<proteinExistence type="predicted"/>
<evidence type="ECO:0000256" key="1">
    <source>
        <dbReference type="SAM" id="Phobius"/>
    </source>
</evidence>
<reference evidence="3" key="1">
    <citation type="journal article" date="2019" name="Int. J. Syst. Evol. Microbiol.">
        <title>The Global Catalogue of Microorganisms (GCM) 10K type strain sequencing project: providing services to taxonomists for standard genome sequencing and annotation.</title>
        <authorList>
            <consortium name="The Broad Institute Genomics Platform"/>
            <consortium name="The Broad Institute Genome Sequencing Center for Infectious Disease"/>
            <person name="Wu L."/>
            <person name="Ma J."/>
        </authorList>
    </citation>
    <scope>NUCLEOTIDE SEQUENCE [LARGE SCALE GENOMIC DNA]</scope>
    <source>
        <strain evidence="3">CGMCC 4.7400</strain>
    </source>
</reference>
<comment type="caution">
    <text evidence="2">The sequence shown here is derived from an EMBL/GenBank/DDBJ whole genome shotgun (WGS) entry which is preliminary data.</text>
</comment>
<dbReference type="EMBL" id="JBHTEB010000001">
    <property type="protein sequence ID" value="MFD0313389.1"/>
    <property type="molecule type" value="Genomic_DNA"/>
</dbReference>
<feature type="transmembrane region" description="Helical" evidence="1">
    <location>
        <begin position="31"/>
        <end position="52"/>
    </location>
</feature>
<evidence type="ECO:0000313" key="2">
    <source>
        <dbReference type="EMBL" id="MFD0313389.1"/>
    </source>
</evidence>
<keyword evidence="1" id="KW-0472">Membrane</keyword>
<sequence length="195" mass="21215">MAFRGRGVARVWLWRWRRGPLRRRVDTVECWVLLGAWLLTVLVGVCAGLTAAHSVAERLARERAEWRPTTARLAGRAPGEAGAGTVAGERVWSKARWTGPDGSAHSGQLRVRPGSPAGTPVTVWTDRRGRLVAEPATASEARLNASVVGGLAGLSAAAVPLLAGRAARCRLEQRRLDQWDVDWARFDALRGWRTG</sequence>
<dbReference type="Proteomes" id="UP001597023">
    <property type="component" value="Unassembled WGS sequence"/>
</dbReference>
<evidence type="ECO:0000313" key="3">
    <source>
        <dbReference type="Proteomes" id="UP001597023"/>
    </source>
</evidence>
<protein>
    <submittedName>
        <fullName evidence="2">Uncharacterized protein</fullName>
    </submittedName>
</protein>
<keyword evidence="1" id="KW-1133">Transmembrane helix</keyword>
<dbReference type="PANTHER" id="PTHR42305">
    <property type="entry name" value="MEMBRANE PROTEIN RV1733C-RELATED"/>
    <property type="match status" value="1"/>
</dbReference>
<dbReference type="PANTHER" id="PTHR42305:SF1">
    <property type="entry name" value="MEMBRANE PROTEIN RV1733C-RELATED"/>
    <property type="match status" value="1"/>
</dbReference>
<dbReference type="RefSeq" id="WP_381604940.1">
    <property type="nucleotide sequence ID" value="NZ_JBHTEB010000001.1"/>
</dbReference>